<evidence type="ECO:0008006" key="4">
    <source>
        <dbReference type="Google" id="ProtNLM"/>
    </source>
</evidence>
<evidence type="ECO:0000313" key="3">
    <source>
        <dbReference type="Proteomes" id="UP000229897"/>
    </source>
</evidence>
<keyword evidence="1" id="KW-0732">Signal</keyword>
<evidence type="ECO:0000313" key="2">
    <source>
        <dbReference type="EMBL" id="ATQ74384.1"/>
    </source>
</evidence>
<dbReference type="AlphaFoldDB" id="A0A2D2DHD5"/>
<protein>
    <recommendedName>
        <fullName evidence="4">DUF5329 domain-containing protein</fullName>
    </recommendedName>
</protein>
<feature type="signal peptide" evidence="1">
    <location>
        <begin position="1"/>
        <end position="21"/>
    </location>
</feature>
<dbReference type="Proteomes" id="UP000229897">
    <property type="component" value="Chromosome"/>
</dbReference>
<dbReference type="EMBL" id="CP024608">
    <property type="protein sequence ID" value="ATQ74384.1"/>
    <property type="molecule type" value="Genomic_DNA"/>
</dbReference>
<proteinExistence type="predicted"/>
<feature type="chain" id="PRO_5013823868" description="DUF5329 domain-containing protein" evidence="1">
    <location>
        <begin position="22"/>
        <end position="120"/>
    </location>
</feature>
<dbReference type="InterPro" id="IPR035242">
    <property type="entry name" value="DUF5329"/>
</dbReference>
<dbReference type="KEGG" id="mass:CR152_07585"/>
<reference evidence="2" key="1">
    <citation type="submission" date="2017-10" db="EMBL/GenBank/DDBJ databases">
        <title>Massilia psychrophilum sp. nov., a novel purple-pigmented bacterium isolated from Tianshan glacier, Xinjiang Municipality, China.</title>
        <authorList>
            <person name="Wang H."/>
        </authorList>
    </citation>
    <scope>NUCLEOTIDE SEQUENCE [LARGE SCALE GENOMIC DNA]</scope>
    <source>
        <strain evidence="2">B2</strain>
    </source>
</reference>
<organism evidence="2 3">
    <name type="scientific">Massilia violaceinigra</name>
    <dbReference type="NCBI Taxonomy" id="2045208"/>
    <lineage>
        <taxon>Bacteria</taxon>
        <taxon>Pseudomonadati</taxon>
        <taxon>Pseudomonadota</taxon>
        <taxon>Betaproteobacteria</taxon>
        <taxon>Burkholderiales</taxon>
        <taxon>Oxalobacteraceae</taxon>
        <taxon>Telluria group</taxon>
        <taxon>Massilia</taxon>
    </lineage>
</organism>
<evidence type="ECO:0000256" key="1">
    <source>
        <dbReference type="SAM" id="SignalP"/>
    </source>
</evidence>
<gene>
    <name evidence="2" type="ORF">CR152_07585</name>
</gene>
<name>A0A2D2DHD5_9BURK</name>
<sequence>MKKTLIATLAVALWSSGTAFATAPDATRTEVTRLLDAVEKSQCQFNRNGSWHDAKAARAHLQKKYDYLDKKKMLTNTESFIERGATGSSMSGDPYQMRCPGTAVVNSADWLKAELARVRK</sequence>
<dbReference type="RefSeq" id="WP_099874367.1">
    <property type="nucleotide sequence ID" value="NZ_CP024608.1"/>
</dbReference>
<dbReference type="OrthoDB" id="344871at2"/>
<accession>A0A2D2DHD5</accession>
<dbReference type="Pfam" id="PF17263">
    <property type="entry name" value="DUF5329"/>
    <property type="match status" value="1"/>
</dbReference>
<keyword evidence="3" id="KW-1185">Reference proteome</keyword>